<dbReference type="PANTHER" id="PTHR43796:SF2">
    <property type="entry name" value="CARBOXYNORSPERMIDINE SYNTHASE"/>
    <property type="match status" value="1"/>
</dbReference>
<dbReference type="GeneID" id="17289384"/>
<reference evidence="3" key="3">
    <citation type="submission" date="2015-06" db="UniProtKB">
        <authorList>
            <consortium name="EnsemblProtists"/>
        </authorList>
    </citation>
    <scope>IDENTIFICATION</scope>
</reference>
<keyword evidence="4" id="KW-1185">Reference proteome</keyword>
<feature type="domain" description="NAD-dependent epimerase/dehydratase" evidence="1">
    <location>
        <begin position="5"/>
        <end position="96"/>
    </location>
</feature>
<dbReference type="PaxDb" id="55529-EKX32654"/>
<dbReference type="AlphaFoldDB" id="L1I9S4"/>
<dbReference type="OrthoDB" id="10268090at2759"/>
<evidence type="ECO:0000313" key="2">
    <source>
        <dbReference type="EMBL" id="EKX32654.1"/>
    </source>
</evidence>
<dbReference type="PANTHER" id="PTHR43796">
    <property type="entry name" value="CARBOXYNORSPERMIDINE SYNTHASE"/>
    <property type="match status" value="1"/>
</dbReference>
<dbReference type="KEGG" id="gtt:GUITHDRAFT_121175"/>
<evidence type="ECO:0000259" key="1">
    <source>
        <dbReference type="Pfam" id="PF01370"/>
    </source>
</evidence>
<proteinExistence type="predicted"/>
<evidence type="ECO:0000313" key="4">
    <source>
        <dbReference type="Proteomes" id="UP000011087"/>
    </source>
</evidence>
<dbReference type="SUPFAM" id="SSF51735">
    <property type="entry name" value="NAD(P)-binding Rossmann-fold domains"/>
    <property type="match status" value="1"/>
</dbReference>
<dbReference type="Proteomes" id="UP000011087">
    <property type="component" value="Unassembled WGS sequence"/>
</dbReference>
<dbReference type="STRING" id="905079.L1I9S4"/>
<dbReference type="HOGENOM" id="CLU_032858_1_0_1"/>
<dbReference type="InterPro" id="IPR001509">
    <property type="entry name" value="Epimerase_deHydtase"/>
</dbReference>
<dbReference type="RefSeq" id="XP_005819634.1">
    <property type="nucleotide sequence ID" value="XM_005819577.1"/>
</dbReference>
<evidence type="ECO:0000313" key="3">
    <source>
        <dbReference type="EnsemblProtists" id="EKX32654"/>
    </source>
</evidence>
<dbReference type="Pfam" id="PF01370">
    <property type="entry name" value="Epimerase"/>
    <property type="match status" value="1"/>
</dbReference>
<dbReference type="OMA" id="LAMECAD"/>
<dbReference type="InterPro" id="IPR036291">
    <property type="entry name" value="NAD(P)-bd_dom_sf"/>
</dbReference>
<dbReference type="EMBL" id="JH993178">
    <property type="protein sequence ID" value="EKX32654.1"/>
    <property type="molecule type" value="Genomic_DNA"/>
</dbReference>
<accession>L1I9S4</accession>
<dbReference type="eggNOG" id="ENOG502RXRK">
    <property type="taxonomic scope" value="Eukaryota"/>
</dbReference>
<reference evidence="2 4" key="1">
    <citation type="journal article" date="2012" name="Nature">
        <title>Algal genomes reveal evolutionary mosaicism and the fate of nucleomorphs.</title>
        <authorList>
            <consortium name="DOE Joint Genome Institute"/>
            <person name="Curtis B.A."/>
            <person name="Tanifuji G."/>
            <person name="Burki F."/>
            <person name="Gruber A."/>
            <person name="Irimia M."/>
            <person name="Maruyama S."/>
            <person name="Arias M.C."/>
            <person name="Ball S.G."/>
            <person name="Gile G.H."/>
            <person name="Hirakawa Y."/>
            <person name="Hopkins J.F."/>
            <person name="Kuo A."/>
            <person name="Rensing S.A."/>
            <person name="Schmutz J."/>
            <person name="Symeonidi A."/>
            <person name="Elias M."/>
            <person name="Eveleigh R.J."/>
            <person name="Herman E.K."/>
            <person name="Klute M.J."/>
            <person name="Nakayama T."/>
            <person name="Obornik M."/>
            <person name="Reyes-Prieto A."/>
            <person name="Armbrust E.V."/>
            <person name="Aves S.J."/>
            <person name="Beiko R.G."/>
            <person name="Coutinho P."/>
            <person name="Dacks J.B."/>
            <person name="Durnford D.G."/>
            <person name="Fast N.M."/>
            <person name="Green B.R."/>
            <person name="Grisdale C.J."/>
            <person name="Hempel F."/>
            <person name="Henrissat B."/>
            <person name="Hoppner M.P."/>
            <person name="Ishida K."/>
            <person name="Kim E."/>
            <person name="Koreny L."/>
            <person name="Kroth P.G."/>
            <person name="Liu Y."/>
            <person name="Malik S.B."/>
            <person name="Maier U.G."/>
            <person name="McRose D."/>
            <person name="Mock T."/>
            <person name="Neilson J.A."/>
            <person name="Onodera N.T."/>
            <person name="Poole A.M."/>
            <person name="Pritham E.J."/>
            <person name="Richards T.A."/>
            <person name="Rocap G."/>
            <person name="Roy S.W."/>
            <person name="Sarai C."/>
            <person name="Schaack S."/>
            <person name="Shirato S."/>
            <person name="Slamovits C.H."/>
            <person name="Spencer D.F."/>
            <person name="Suzuki S."/>
            <person name="Worden A.Z."/>
            <person name="Zauner S."/>
            <person name="Barry K."/>
            <person name="Bell C."/>
            <person name="Bharti A.K."/>
            <person name="Crow J.A."/>
            <person name="Grimwood J."/>
            <person name="Kramer R."/>
            <person name="Lindquist E."/>
            <person name="Lucas S."/>
            <person name="Salamov A."/>
            <person name="McFadden G.I."/>
            <person name="Lane C.E."/>
            <person name="Keeling P.J."/>
            <person name="Gray M.W."/>
            <person name="Grigoriev I.V."/>
            <person name="Archibald J.M."/>
        </authorList>
    </citation>
    <scope>NUCLEOTIDE SEQUENCE</scope>
    <source>
        <strain evidence="2 4">CCMP2712</strain>
    </source>
</reference>
<protein>
    <recommendedName>
        <fullName evidence="1">NAD-dependent epimerase/dehydratase domain-containing protein</fullName>
    </recommendedName>
</protein>
<dbReference type="EnsemblProtists" id="EKX32654">
    <property type="protein sequence ID" value="EKX32654"/>
    <property type="gene ID" value="GUITHDRAFT_121175"/>
</dbReference>
<organism evidence="2">
    <name type="scientific">Guillardia theta (strain CCMP2712)</name>
    <name type="common">Cryptophyte</name>
    <dbReference type="NCBI Taxonomy" id="905079"/>
    <lineage>
        <taxon>Eukaryota</taxon>
        <taxon>Cryptophyceae</taxon>
        <taxon>Pyrenomonadales</taxon>
        <taxon>Geminigeraceae</taxon>
        <taxon>Guillardia</taxon>
    </lineage>
</organism>
<gene>
    <name evidence="2" type="ORF">GUITHDRAFT_121175</name>
</gene>
<sequence>MKERILIVGGTGRIGTAVASHLIKRAQGSQTDIVLAGRDSRKGEAAVREVMADIGRSETFEPCVSFQRLDWRDEIELNNVMQRGWTSVINTAGPFLGIRPSILQAAIKHKIPSYVDVADPTSYLADALALDDAARSAGTCAVVAGGAFPGLSNLIAMEAVEQLQLEESGGRVQDLNFDYFTAGLGGSGEVNLLITNLGFGEEVEVFQQGVLSPILRAGLDQKQVDFFFDEEDASKAKIGTVNTWLWPFPEGRTVAEQVEVAGGSRVAMGTAPDIWNVVMNLLVRLIPRSWWKQENFSQALATFSKPLVAFTDMFVGETHGIRVEATSTSGKTIVCIQAHESFRTCVGQSCAEFLLHLNRRRREDPQHQDGVFLPERLCQSSQERKSLLKAMTSTPGTLTYRYKQTA</sequence>
<dbReference type="Gene3D" id="3.40.50.720">
    <property type="entry name" value="NAD(P)-binding Rossmann-like Domain"/>
    <property type="match status" value="1"/>
</dbReference>
<reference evidence="4" key="2">
    <citation type="submission" date="2012-11" db="EMBL/GenBank/DDBJ databases">
        <authorList>
            <person name="Kuo A."/>
            <person name="Curtis B.A."/>
            <person name="Tanifuji G."/>
            <person name="Burki F."/>
            <person name="Gruber A."/>
            <person name="Irimia M."/>
            <person name="Maruyama S."/>
            <person name="Arias M.C."/>
            <person name="Ball S.G."/>
            <person name="Gile G.H."/>
            <person name="Hirakawa Y."/>
            <person name="Hopkins J.F."/>
            <person name="Rensing S.A."/>
            <person name="Schmutz J."/>
            <person name="Symeonidi A."/>
            <person name="Elias M."/>
            <person name="Eveleigh R.J."/>
            <person name="Herman E.K."/>
            <person name="Klute M.J."/>
            <person name="Nakayama T."/>
            <person name="Obornik M."/>
            <person name="Reyes-Prieto A."/>
            <person name="Armbrust E.V."/>
            <person name="Aves S.J."/>
            <person name="Beiko R.G."/>
            <person name="Coutinho P."/>
            <person name="Dacks J.B."/>
            <person name="Durnford D.G."/>
            <person name="Fast N.M."/>
            <person name="Green B.R."/>
            <person name="Grisdale C."/>
            <person name="Hempe F."/>
            <person name="Henrissat B."/>
            <person name="Hoppner M.P."/>
            <person name="Ishida K.-I."/>
            <person name="Kim E."/>
            <person name="Koreny L."/>
            <person name="Kroth P.G."/>
            <person name="Liu Y."/>
            <person name="Malik S.-B."/>
            <person name="Maier U.G."/>
            <person name="McRose D."/>
            <person name="Mock T."/>
            <person name="Neilson J.A."/>
            <person name="Onodera N.T."/>
            <person name="Poole A.M."/>
            <person name="Pritham E.J."/>
            <person name="Richards T.A."/>
            <person name="Rocap G."/>
            <person name="Roy S.W."/>
            <person name="Sarai C."/>
            <person name="Schaack S."/>
            <person name="Shirato S."/>
            <person name="Slamovits C.H."/>
            <person name="Spencer D.F."/>
            <person name="Suzuki S."/>
            <person name="Worden A.Z."/>
            <person name="Zauner S."/>
            <person name="Barry K."/>
            <person name="Bell C."/>
            <person name="Bharti A.K."/>
            <person name="Crow J.A."/>
            <person name="Grimwood J."/>
            <person name="Kramer R."/>
            <person name="Lindquist E."/>
            <person name="Lucas S."/>
            <person name="Salamov A."/>
            <person name="McFadden G.I."/>
            <person name="Lane C.E."/>
            <person name="Keeling P.J."/>
            <person name="Gray M.W."/>
            <person name="Grigoriev I.V."/>
            <person name="Archibald J.M."/>
        </authorList>
    </citation>
    <scope>NUCLEOTIDE SEQUENCE</scope>
    <source>
        <strain evidence="4">CCMP2712</strain>
    </source>
</reference>
<name>L1I9S4_GUITC</name>